<feature type="domain" description="Ras-GEF" evidence="5">
    <location>
        <begin position="492"/>
        <end position="698"/>
    </location>
</feature>
<dbReference type="PANTHER" id="PTHR23113:SF368">
    <property type="entry name" value="CELL DIVISION CONTROL PROTEIN 25"/>
    <property type="match status" value="1"/>
</dbReference>
<dbReference type="GO" id="GO:0005085">
    <property type="term" value="F:guanyl-nucleotide exchange factor activity"/>
    <property type="evidence" value="ECO:0007669"/>
    <property type="project" value="UniProtKB-KW"/>
</dbReference>
<dbReference type="Gene3D" id="1.25.40.20">
    <property type="entry name" value="Ankyrin repeat-containing domain"/>
    <property type="match status" value="1"/>
</dbReference>
<dbReference type="SUPFAM" id="SSF48403">
    <property type="entry name" value="Ankyrin repeat"/>
    <property type="match status" value="1"/>
</dbReference>
<dbReference type="Pfam" id="PF00618">
    <property type="entry name" value="RasGEF_N"/>
    <property type="match status" value="1"/>
</dbReference>
<dbReference type="GO" id="GO:0005886">
    <property type="term" value="C:plasma membrane"/>
    <property type="evidence" value="ECO:0007669"/>
    <property type="project" value="TreeGrafter"/>
</dbReference>
<dbReference type="InterPro" id="IPR001895">
    <property type="entry name" value="RASGEF_cat_dom"/>
</dbReference>
<dbReference type="Gene3D" id="1.10.840.10">
    <property type="entry name" value="Ras guanine-nucleotide exchange factors catalytic domain"/>
    <property type="match status" value="2"/>
</dbReference>
<protein>
    <submittedName>
        <fullName evidence="7">Ras GEF</fullName>
    </submittedName>
</protein>
<dbReference type="SUPFAM" id="SSF48366">
    <property type="entry name" value="Ras GEF"/>
    <property type="match status" value="1"/>
</dbReference>
<dbReference type="Proteomes" id="UP000281549">
    <property type="component" value="Unassembled WGS sequence"/>
</dbReference>
<evidence type="ECO:0000259" key="5">
    <source>
        <dbReference type="PROSITE" id="PS50009"/>
    </source>
</evidence>
<feature type="domain" description="N-terminal Ras-GEF" evidence="6">
    <location>
        <begin position="337"/>
        <end position="465"/>
    </location>
</feature>
<evidence type="ECO:0000313" key="8">
    <source>
        <dbReference type="Proteomes" id="UP000281549"/>
    </source>
</evidence>
<evidence type="ECO:0000259" key="6">
    <source>
        <dbReference type="PROSITE" id="PS50212"/>
    </source>
</evidence>
<proteinExistence type="predicted"/>
<organism evidence="7 8">
    <name type="scientific">Rozella allomycis (strain CSF55)</name>
    <dbReference type="NCBI Taxonomy" id="988480"/>
    <lineage>
        <taxon>Eukaryota</taxon>
        <taxon>Fungi</taxon>
        <taxon>Fungi incertae sedis</taxon>
        <taxon>Cryptomycota</taxon>
        <taxon>Cryptomycota incertae sedis</taxon>
        <taxon>Rozella</taxon>
    </lineage>
</organism>
<feature type="repeat" description="ANK" evidence="2">
    <location>
        <begin position="33"/>
        <end position="65"/>
    </location>
</feature>
<dbReference type="Gene3D" id="1.20.870.10">
    <property type="entry name" value="Son of sevenless (SoS) protein Chain: S domain 1"/>
    <property type="match status" value="2"/>
</dbReference>
<dbReference type="EMBL" id="ML005078">
    <property type="protein sequence ID" value="RKP20339.1"/>
    <property type="molecule type" value="Genomic_DNA"/>
</dbReference>
<sequence>MTPLSYASFLGDPEILNILLSSESIDVNAQDEEGNTALHIAVAAAKIESIIALINAKANPYLVNALEKSPIDYASDKKILKILMNATIEYVDSQVPQDVAYLRDYIVEVIVNFYKFQERTKDIIVQVVEEKQIAVQKYNSIEGLLGLKDNANDKNHINRFAYLQDENERQAAKINYLKLQNRNLVKKIEELRMGYRENVNALSSSHLEEIELLQKKDEEISTVITNYQTKISTISDELLKSIGGRSILSFSKDSQSKEDYLIKSINSEKMVFDQQIYRMLEEKRNLIHNLKRNEDSIVIQSNSKREQIEQKLQDLVDKQEQQDELNNLVAFIHVEEGVRKVKGATLEKLAEYLLDPRRTQDEEFESTFLLCYRCFTTKLVLLKQIRNAFVKFSERPLPEFSEIVPQIQLKYVNILKNWMQNHWLDFEGDDQFITETNKVIEQNNERFVVVSNIEPPPKPIIPKTLIKKFSGDPTERLKTSLESINLKLIDIDPLEVARQITLIEHKLFLSIKPYEFLNLAWMKDDRDVKSPNIMAMTRFSNHIVNWVITEIVTIKENLKLRAAAFEKFIQVAQTLSAKLLKTYDDLNNVASSDLNFKNLRSRVQNAEPPVIPFPGLFQGDLVYLDTCNKDKLENGLINFTKQQKIYLCIQEIQSYQKSFYNLEVVDDIADYIKNINILYSSFGMYILTLQESEVFSPNLFLALLTIYGADTETIFCLL</sequence>
<dbReference type="SMART" id="SM00229">
    <property type="entry name" value="RasGEFN"/>
    <property type="match status" value="1"/>
</dbReference>
<dbReference type="SMART" id="SM00248">
    <property type="entry name" value="ANK"/>
    <property type="match status" value="2"/>
</dbReference>
<keyword evidence="1 3" id="KW-0344">Guanine-nucleotide releasing factor</keyword>
<dbReference type="InterPro" id="IPR036770">
    <property type="entry name" value="Ankyrin_rpt-contain_sf"/>
</dbReference>
<evidence type="ECO:0000256" key="4">
    <source>
        <dbReference type="SAM" id="Coils"/>
    </source>
</evidence>
<dbReference type="Pfam" id="PF12796">
    <property type="entry name" value="Ank_2"/>
    <property type="match status" value="1"/>
</dbReference>
<dbReference type="InterPro" id="IPR036964">
    <property type="entry name" value="RASGEF_cat_dom_sf"/>
</dbReference>
<evidence type="ECO:0000256" key="1">
    <source>
        <dbReference type="ARBA" id="ARBA00022658"/>
    </source>
</evidence>
<evidence type="ECO:0000256" key="2">
    <source>
        <dbReference type="PROSITE-ProRule" id="PRU00023"/>
    </source>
</evidence>
<dbReference type="GO" id="GO:0007265">
    <property type="term" value="P:Ras protein signal transduction"/>
    <property type="evidence" value="ECO:0007669"/>
    <property type="project" value="TreeGrafter"/>
</dbReference>
<dbReference type="PROSITE" id="PS50088">
    <property type="entry name" value="ANK_REPEAT"/>
    <property type="match status" value="1"/>
</dbReference>
<reference evidence="8" key="1">
    <citation type="journal article" date="2018" name="Nat. Microbiol.">
        <title>Leveraging single-cell genomics to expand the fungal tree of life.</title>
        <authorList>
            <person name="Ahrendt S.R."/>
            <person name="Quandt C.A."/>
            <person name="Ciobanu D."/>
            <person name="Clum A."/>
            <person name="Salamov A."/>
            <person name="Andreopoulos B."/>
            <person name="Cheng J.F."/>
            <person name="Woyke T."/>
            <person name="Pelin A."/>
            <person name="Henrissat B."/>
            <person name="Reynolds N.K."/>
            <person name="Benny G.L."/>
            <person name="Smith M.E."/>
            <person name="James T.Y."/>
            <person name="Grigoriev I.V."/>
        </authorList>
    </citation>
    <scope>NUCLEOTIDE SEQUENCE [LARGE SCALE GENOMIC DNA]</scope>
    <source>
        <strain evidence="8">CSF55</strain>
    </source>
</reference>
<dbReference type="Pfam" id="PF00617">
    <property type="entry name" value="RasGEF"/>
    <property type="match status" value="1"/>
</dbReference>
<accession>A0A4V1J051</accession>
<dbReference type="CDD" id="cd06224">
    <property type="entry name" value="REM"/>
    <property type="match status" value="1"/>
</dbReference>
<feature type="coiled-coil region" evidence="4">
    <location>
        <begin position="298"/>
        <end position="328"/>
    </location>
</feature>
<gene>
    <name evidence="7" type="ORF">ROZALSC1DRAFT_28156</name>
</gene>
<dbReference type="AlphaFoldDB" id="A0A4V1J051"/>
<dbReference type="SMART" id="SM00147">
    <property type="entry name" value="RasGEF"/>
    <property type="match status" value="1"/>
</dbReference>
<name>A0A4V1J051_ROZAC</name>
<dbReference type="InterPro" id="IPR000651">
    <property type="entry name" value="Ras-like_Gua-exchang_fac_N"/>
</dbReference>
<evidence type="ECO:0000256" key="3">
    <source>
        <dbReference type="PROSITE-ProRule" id="PRU00168"/>
    </source>
</evidence>
<keyword evidence="4" id="KW-0175">Coiled coil</keyword>
<dbReference type="InterPro" id="IPR023578">
    <property type="entry name" value="Ras_GEF_dom_sf"/>
</dbReference>
<dbReference type="PROSITE" id="PS50009">
    <property type="entry name" value="RASGEF_CAT"/>
    <property type="match status" value="1"/>
</dbReference>
<dbReference type="InterPro" id="IPR002110">
    <property type="entry name" value="Ankyrin_rpt"/>
</dbReference>
<evidence type="ECO:0000313" key="7">
    <source>
        <dbReference type="EMBL" id="RKP20339.1"/>
    </source>
</evidence>
<dbReference type="InterPro" id="IPR008937">
    <property type="entry name" value="Ras-like_GEF"/>
</dbReference>
<dbReference type="PROSITE" id="PS50212">
    <property type="entry name" value="RASGEF_NTER"/>
    <property type="match status" value="1"/>
</dbReference>
<dbReference type="PANTHER" id="PTHR23113">
    <property type="entry name" value="GUANINE NUCLEOTIDE EXCHANGE FACTOR"/>
    <property type="match status" value="1"/>
</dbReference>
<keyword evidence="2" id="KW-0040">ANK repeat</keyword>